<dbReference type="RefSeq" id="WP_215883161.1">
    <property type="nucleotide sequence ID" value="NZ_JAAOMP010000038.1"/>
</dbReference>
<gene>
    <name evidence="2" type="ORF">HAP95_04645</name>
</gene>
<protein>
    <recommendedName>
        <fullName evidence="1">DUF6671 domain-containing protein</fullName>
    </recommendedName>
</protein>
<dbReference type="Proteomes" id="UP000755654">
    <property type="component" value="Unassembled WGS sequence"/>
</dbReference>
<evidence type="ECO:0000313" key="2">
    <source>
        <dbReference type="EMBL" id="MBU2759458.1"/>
    </source>
</evidence>
<evidence type="ECO:0000259" key="1">
    <source>
        <dbReference type="Pfam" id="PF20376"/>
    </source>
</evidence>
<comment type="caution">
    <text evidence="2">The sequence shown here is derived from an EMBL/GenBank/DDBJ whole genome shotgun (WGS) entry which is preliminary data.</text>
</comment>
<feature type="domain" description="DUF6671" evidence="1">
    <location>
        <begin position="70"/>
        <end position="285"/>
    </location>
</feature>
<reference evidence="2 3" key="1">
    <citation type="journal article" date="2021" name="ISME J.">
        <title>Genomic evolution of the class Acidithiobacillia: deep-branching Proteobacteria living in extreme acidic conditions.</title>
        <authorList>
            <person name="Moya-Beltran A."/>
            <person name="Beard S."/>
            <person name="Rojas-Villalobos C."/>
            <person name="Issotta F."/>
            <person name="Gallardo Y."/>
            <person name="Ulloa R."/>
            <person name="Giaveno A."/>
            <person name="Degli Esposti M."/>
            <person name="Johnson D.B."/>
            <person name="Quatrini R."/>
        </authorList>
    </citation>
    <scope>NUCLEOTIDE SEQUENCE [LARGE SCALE GENOMIC DNA]</scope>
    <source>
        <strain evidence="2 3">RW2</strain>
    </source>
</reference>
<keyword evidence="3" id="KW-1185">Reference proteome</keyword>
<dbReference type="EMBL" id="JAAOMP010000038">
    <property type="protein sequence ID" value="MBU2759458.1"/>
    <property type="molecule type" value="Genomic_DNA"/>
</dbReference>
<proteinExistence type="predicted"/>
<accession>A0ABS5ZW68</accession>
<organism evidence="2 3">
    <name type="scientific">Acidithiobacillus sulfurivorans</name>
    <dbReference type="NCBI Taxonomy" id="1958756"/>
    <lineage>
        <taxon>Bacteria</taxon>
        <taxon>Pseudomonadati</taxon>
        <taxon>Pseudomonadota</taxon>
        <taxon>Acidithiobacillia</taxon>
        <taxon>Acidithiobacillales</taxon>
        <taxon>Acidithiobacillaceae</taxon>
        <taxon>Acidithiobacillus</taxon>
    </lineage>
</organism>
<sequence length="285" mass="32556">MNYVSHNYYLEKNIAFLTKHGKEMAIIPLFEKNVFCHIKHVMNYDTDQLGTFSRDVQRFDNQLVTARNKARIGMEISELKLGLASEGAFGSDPFTGFIPWNRELIVLIDDEAQTEIIGEAQGPGNHHSINTTDWSEAMAFAKKIGFPDQQIIMRPDHENTGRIIKNINSWHLYEKFFSNTKSYSTTGHVFIETDGRAYANPMRMKMITEAAKDLLKKMQSCCPNCGIPGFAVTKRFRGLPCGNCKGPTKMFYKDLYACQKCGGHREIKCTDQEWAYPLYCDFCNP</sequence>
<evidence type="ECO:0000313" key="3">
    <source>
        <dbReference type="Proteomes" id="UP000755654"/>
    </source>
</evidence>
<dbReference type="InterPro" id="IPR046612">
    <property type="entry name" value="DUF6671"/>
</dbReference>
<dbReference type="Pfam" id="PF20376">
    <property type="entry name" value="DUF6671"/>
    <property type="match status" value="1"/>
</dbReference>
<name>A0ABS5ZW68_9PROT</name>